<dbReference type="PANTHER" id="PTHR13754">
    <property type="entry name" value="METALLO-BETA-LACTAMASE SUPERFAMILY PROTEIN"/>
    <property type="match status" value="1"/>
</dbReference>
<evidence type="ECO:0000259" key="1">
    <source>
        <dbReference type="SMART" id="SM00849"/>
    </source>
</evidence>
<proteinExistence type="predicted"/>
<dbReference type="InterPro" id="IPR036866">
    <property type="entry name" value="RibonucZ/Hydroxyglut_hydro"/>
</dbReference>
<reference evidence="2 3" key="1">
    <citation type="submission" date="2016-10" db="EMBL/GenBank/DDBJ databases">
        <authorList>
            <person name="de Groot N.N."/>
        </authorList>
    </citation>
    <scope>NUCLEOTIDE SEQUENCE [LARGE SCALE GENOMIC DNA]</scope>
    <source>
        <strain evidence="2 3">DSM 4180</strain>
    </source>
</reference>
<dbReference type="AlphaFoldDB" id="A0A1I4QDS7"/>
<organism evidence="2 3">
    <name type="scientific">Ectothiorhodospira mobilis</name>
    <dbReference type="NCBI Taxonomy" id="195064"/>
    <lineage>
        <taxon>Bacteria</taxon>
        <taxon>Pseudomonadati</taxon>
        <taxon>Pseudomonadota</taxon>
        <taxon>Gammaproteobacteria</taxon>
        <taxon>Chromatiales</taxon>
        <taxon>Ectothiorhodospiraceae</taxon>
        <taxon>Ectothiorhodospira</taxon>
    </lineage>
</organism>
<sequence length="239" mass="25966">MHTPRLTVCFDNYPGEPGLRTLWGFAAVLDLPGQKILFDTGSNGRILLENMDRLGQRPEDLDMLFLSHPHWDHIGGLDSVLELNPRLQVVVHEGFSKHLLRDLEEMCAQLTVIGRDVTPLAPGVFSTGLFDSDPPEHALILDTGDVTALITGCAHPGIDTLVGAAAQRLGRPVRWAIGGFHLMYSDEAKIQQTLRALRDLGVTDVVPTHCTGDAARAAFQEAYGPHCHDGGVGQVIEIA</sequence>
<dbReference type="Proteomes" id="UP000199556">
    <property type="component" value="Unassembled WGS sequence"/>
</dbReference>
<dbReference type="EMBL" id="FOUO01000004">
    <property type="protein sequence ID" value="SFM38208.1"/>
    <property type="molecule type" value="Genomic_DNA"/>
</dbReference>
<evidence type="ECO:0000313" key="3">
    <source>
        <dbReference type="Proteomes" id="UP000199556"/>
    </source>
</evidence>
<dbReference type="InterPro" id="IPR001279">
    <property type="entry name" value="Metallo-B-lactamas"/>
</dbReference>
<dbReference type="GO" id="GO:0016740">
    <property type="term" value="F:transferase activity"/>
    <property type="evidence" value="ECO:0007669"/>
    <property type="project" value="TreeGrafter"/>
</dbReference>
<dbReference type="InterPro" id="IPR041712">
    <property type="entry name" value="DHPS-like_MBL-fold"/>
</dbReference>
<dbReference type="PANTHER" id="PTHR13754:SF13">
    <property type="entry name" value="METALLO-BETA-LACTAMASE SUPERFAMILY PROTEIN (AFU_ORTHOLOGUE AFUA_3G07630)"/>
    <property type="match status" value="1"/>
</dbReference>
<dbReference type="Pfam" id="PF00753">
    <property type="entry name" value="Lactamase_B"/>
    <property type="match status" value="1"/>
</dbReference>
<keyword evidence="3" id="KW-1185">Reference proteome</keyword>
<dbReference type="RefSeq" id="WP_090483978.1">
    <property type="nucleotide sequence ID" value="NZ_FOUO01000004.1"/>
</dbReference>
<name>A0A1I4QDS7_ECTMO</name>
<dbReference type="Gene3D" id="3.60.15.10">
    <property type="entry name" value="Ribonuclease Z/Hydroxyacylglutathione hydrolase-like"/>
    <property type="match status" value="1"/>
</dbReference>
<gene>
    <name evidence="2" type="ORF">SAMN05421721_10466</name>
</gene>
<feature type="domain" description="Metallo-beta-lactamase" evidence="1">
    <location>
        <begin position="23"/>
        <end position="209"/>
    </location>
</feature>
<evidence type="ECO:0000313" key="2">
    <source>
        <dbReference type="EMBL" id="SFM38208.1"/>
    </source>
</evidence>
<protein>
    <submittedName>
        <fullName evidence="2">7,8-dihydropterin-6-yl-methyl-4-(Beta-D-ribofuranosyl)aminobenzene 5'-phosphate synthase</fullName>
    </submittedName>
</protein>
<dbReference type="OrthoDB" id="9803916at2"/>
<dbReference type="CDD" id="cd07713">
    <property type="entry name" value="DHPS-like_MBL-fold"/>
    <property type="match status" value="1"/>
</dbReference>
<dbReference type="SUPFAM" id="SSF56281">
    <property type="entry name" value="Metallo-hydrolase/oxidoreductase"/>
    <property type="match status" value="1"/>
</dbReference>
<dbReference type="InterPro" id="IPR052926">
    <property type="entry name" value="Metallo-beta-lactamase_dom"/>
</dbReference>
<dbReference type="STRING" id="195064.SAMN05421721_10466"/>
<dbReference type="SMART" id="SM00849">
    <property type="entry name" value="Lactamase_B"/>
    <property type="match status" value="1"/>
</dbReference>
<accession>A0A1I4QDS7</accession>